<protein>
    <submittedName>
        <fullName evidence="1">Uncharacterized protein</fullName>
    </submittedName>
</protein>
<reference evidence="1 2" key="1">
    <citation type="submission" date="2023-07" db="EMBL/GenBank/DDBJ databases">
        <title>Genomic Encyclopedia of Type Strains, Phase IV (KMG-IV): sequencing the most valuable type-strain genomes for metagenomic binning, comparative biology and taxonomic classification.</title>
        <authorList>
            <person name="Goeker M."/>
        </authorList>
    </citation>
    <scope>NUCLEOTIDE SEQUENCE [LARGE SCALE GENOMIC DNA]</scope>
    <source>
        <strain evidence="1 2">DSM 1111</strain>
    </source>
</reference>
<sequence>MFLMEAIKAGNDEAAKRKMLKLSSKKDLHKFGASQSDLQRSAMDPELDKHRLLSFRRLKQERPGCRGVKRICRTGSLTDASSLSLEIHGAEGYVVEAYAALFQSDAGHAVWR</sequence>
<dbReference type="Proteomes" id="UP001238496">
    <property type="component" value="Unassembled WGS sequence"/>
</dbReference>
<evidence type="ECO:0000313" key="2">
    <source>
        <dbReference type="Proteomes" id="UP001238496"/>
    </source>
</evidence>
<comment type="caution">
    <text evidence="1">The sequence shown here is derived from an EMBL/GenBank/DDBJ whole genome shotgun (WGS) entry which is preliminary data.</text>
</comment>
<organism evidence="1 2">
    <name type="scientific">Peteryoungia aggregata LMG 23059</name>
    <dbReference type="NCBI Taxonomy" id="1368425"/>
    <lineage>
        <taxon>Bacteria</taxon>
        <taxon>Pseudomonadati</taxon>
        <taxon>Pseudomonadota</taxon>
        <taxon>Alphaproteobacteria</taxon>
        <taxon>Hyphomicrobiales</taxon>
        <taxon>Rhizobiaceae</taxon>
        <taxon>Peteryoungia</taxon>
    </lineage>
</organism>
<name>A0ABU0G6Q2_9HYPH</name>
<evidence type="ECO:0000313" key="1">
    <source>
        <dbReference type="EMBL" id="MDQ0420973.1"/>
    </source>
</evidence>
<accession>A0ABU0G6Q2</accession>
<dbReference type="EMBL" id="JAUSUW010000005">
    <property type="protein sequence ID" value="MDQ0420973.1"/>
    <property type="molecule type" value="Genomic_DNA"/>
</dbReference>
<dbReference type="RefSeq" id="WP_307372194.1">
    <property type="nucleotide sequence ID" value="NZ_JAUSUW010000005.1"/>
</dbReference>
<proteinExistence type="predicted"/>
<gene>
    <name evidence="1" type="ORF">J2045_002000</name>
</gene>
<keyword evidence="2" id="KW-1185">Reference proteome</keyword>